<dbReference type="PANTHER" id="PTHR44086:SF10">
    <property type="entry name" value="THIOSULFATE SULFURTRANSFERASE_RHODANESE-LIKE DOMAIN-CONTAINING PROTEIN 3"/>
    <property type="match status" value="1"/>
</dbReference>
<dbReference type="Proteomes" id="UP000188357">
    <property type="component" value="Unassembled WGS sequence"/>
</dbReference>
<accession>A0A1R4GTA6</accession>
<dbReference type="InterPro" id="IPR001763">
    <property type="entry name" value="Rhodanese-like_dom"/>
</dbReference>
<gene>
    <name evidence="2" type="primary">pspE</name>
    <name evidence="2" type="ORF">A1232T_01220</name>
</gene>
<keyword evidence="2" id="KW-0808">Transferase</keyword>
<proteinExistence type="predicted"/>
<organism evidence="2 3">
    <name type="scientific">Psychrobacter piechaudii</name>
    <dbReference type="NCBI Taxonomy" id="1945521"/>
    <lineage>
        <taxon>Bacteria</taxon>
        <taxon>Pseudomonadati</taxon>
        <taxon>Pseudomonadota</taxon>
        <taxon>Gammaproteobacteria</taxon>
        <taxon>Moraxellales</taxon>
        <taxon>Moraxellaceae</taxon>
        <taxon>Psychrobacter</taxon>
    </lineage>
</organism>
<dbReference type="SUPFAM" id="SSF52821">
    <property type="entry name" value="Rhodanese/Cell cycle control phosphatase"/>
    <property type="match status" value="1"/>
</dbReference>
<keyword evidence="3" id="KW-1185">Reference proteome</keyword>
<sequence>MGSLVTKIKNLISSLTSEINEIPDNAVLLDVRSPEEHVIGTLPGSVLMPLAELADPQKVTAKLSDTSQPIVVYCASGGRSMKAKQQLKKMGYKKVYNGGGISSVRKLLRS</sequence>
<dbReference type="OrthoDB" id="9814704at2"/>
<dbReference type="AlphaFoldDB" id="A0A1R4GTA6"/>
<dbReference type="PROSITE" id="PS50206">
    <property type="entry name" value="RHODANESE_3"/>
    <property type="match status" value="1"/>
</dbReference>
<reference evidence="2 3" key="1">
    <citation type="submission" date="2017-02" db="EMBL/GenBank/DDBJ databases">
        <authorList>
            <person name="Peterson S.W."/>
        </authorList>
    </citation>
    <scope>NUCLEOTIDE SEQUENCE [LARGE SCALE GENOMIC DNA]</scope>
    <source>
        <strain evidence="2">Psychrobacter_piechaudii</strain>
    </source>
</reference>
<protein>
    <submittedName>
        <fullName evidence="2">Thiosulfate sulfurtransferase PspE</fullName>
        <ecNumber evidence="2">2.8.1.1</ecNumber>
    </submittedName>
</protein>
<dbReference type="EC" id="2.8.1.1" evidence="2"/>
<dbReference type="STRING" id="1945521.A1232T_01220"/>
<dbReference type="InterPro" id="IPR036873">
    <property type="entry name" value="Rhodanese-like_dom_sf"/>
</dbReference>
<evidence type="ECO:0000313" key="2">
    <source>
        <dbReference type="EMBL" id="SJM71448.1"/>
    </source>
</evidence>
<dbReference type="GO" id="GO:0004792">
    <property type="term" value="F:thiosulfate-cyanide sulfurtransferase activity"/>
    <property type="evidence" value="ECO:0007669"/>
    <property type="project" value="UniProtKB-EC"/>
</dbReference>
<dbReference type="RefSeq" id="WP_077450985.1">
    <property type="nucleotide sequence ID" value="NZ_FUGE01000127.1"/>
</dbReference>
<dbReference type="Pfam" id="PF00581">
    <property type="entry name" value="Rhodanese"/>
    <property type="match status" value="1"/>
</dbReference>
<dbReference type="PANTHER" id="PTHR44086">
    <property type="entry name" value="THIOSULFATE SULFURTRANSFERASE RDL2, MITOCHONDRIAL-RELATED"/>
    <property type="match status" value="1"/>
</dbReference>
<dbReference type="CDD" id="cd00158">
    <property type="entry name" value="RHOD"/>
    <property type="match status" value="1"/>
</dbReference>
<evidence type="ECO:0000259" key="1">
    <source>
        <dbReference type="PROSITE" id="PS50206"/>
    </source>
</evidence>
<evidence type="ECO:0000313" key="3">
    <source>
        <dbReference type="Proteomes" id="UP000188357"/>
    </source>
</evidence>
<feature type="domain" description="Rhodanese" evidence="1">
    <location>
        <begin position="22"/>
        <end position="109"/>
    </location>
</feature>
<dbReference type="SMART" id="SM00450">
    <property type="entry name" value="RHOD"/>
    <property type="match status" value="1"/>
</dbReference>
<dbReference type="EMBL" id="FUGE01000127">
    <property type="protein sequence ID" value="SJM71448.1"/>
    <property type="molecule type" value="Genomic_DNA"/>
</dbReference>
<name>A0A1R4GTA6_9GAMM</name>
<dbReference type="Gene3D" id="3.40.250.10">
    <property type="entry name" value="Rhodanese-like domain"/>
    <property type="match status" value="1"/>
</dbReference>